<dbReference type="InterPro" id="IPR001041">
    <property type="entry name" value="2Fe-2S_ferredoxin-type"/>
</dbReference>
<dbReference type="PROSITE" id="PS51085">
    <property type="entry name" value="2FE2S_FER_2"/>
    <property type="match status" value="1"/>
</dbReference>
<dbReference type="GO" id="GO:0046872">
    <property type="term" value="F:metal ion binding"/>
    <property type="evidence" value="ECO:0007669"/>
    <property type="project" value="UniProtKB-KW"/>
</dbReference>
<evidence type="ECO:0000313" key="8">
    <source>
        <dbReference type="Proteomes" id="UP001139035"/>
    </source>
</evidence>
<evidence type="ECO:0000256" key="2">
    <source>
        <dbReference type="ARBA" id="ARBA00022723"/>
    </source>
</evidence>
<dbReference type="Pfam" id="PF00111">
    <property type="entry name" value="Fer2"/>
    <property type="match status" value="1"/>
</dbReference>
<dbReference type="PROSITE" id="PS00197">
    <property type="entry name" value="2FE2S_FER_1"/>
    <property type="match status" value="1"/>
</dbReference>
<keyword evidence="3" id="KW-0560">Oxidoreductase</keyword>
<dbReference type="InterPro" id="IPR036010">
    <property type="entry name" value="2Fe-2S_ferredoxin-like_sf"/>
</dbReference>
<evidence type="ECO:0000256" key="3">
    <source>
        <dbReference type="ARBA" id="ARBA00023002"/>
    </source>
</evidence>
<proteinExistence type="predicted"/>
<evidence type="ECO:0000256" key="1">
    <source>
        <dbReference type="ARBA" id="ARBA00022714"/>
    </source>
</evidence>
<dbReference type="InterPro" id="IPR051452">
    <property type="entry name" value="Diverse_Oxidoreductases"/>
</dbReference>
<dbReference type="Gene3D" id="1.10.150.120">
    <property type="entry name" value="[2Fe-2S]-binding domain"/>
    <property type="match status" value="1"/>
</dbReference>
<keyword evidence="4" id="KW-0408">Iron</keyword>
<keyword evidence="8" id="KW-1185">Reference proteome</keyword>
<dbReference type="GO" id="GO:0051537">
    <property type="term" value="F:2 iron, 2 sulfur cluster binding"/>
    <property type="evidence" value="ECO:0007669"/>
    <property type="project" value="UniProtKB-KW"/>
</dbReference>
<sequence length="164" mass="16945">MASRIVTLLVNGTPQEVIVRPGTTLVSVLRDQLELTGTKRGCADGSCGACSVVVDGKAVRSCLIPAETVDEAEVTTVEGITPVGGLGPLQEALVEGFATQCGFCNSGMLMVATALIAENPDPSDADIMRAISGNVCRCTGYHPIIRAIRDAAAKMRGAQQIAAE</sequence>
<dbReference type="AlphaFoldDB" id="A0A9X1P1H9"/>
<dbReference type="InterPro" id="IPR036884">
    <property type="entry name" value="2Fe-2S-bd_dom_sf"/>
</dbReference>
<keyword evidence="5" id="KW-0411">Iron-sulfur</keyword>
<evidence type="ECO:0000259" key="6">
    <source>
        <dbReference type="PROSITE" id="PS51085"/>
    </source>
</evidence>
<dbReference type="Proteomes" id="UP001139035">
    <property type="component" value="Unassembled WGS sequence"/>
</dbReference>
<feature type="domain" description="2Fe-2S ferredoxin-type" evidence="6">
    <location>
        <begin position="4"/>
        <end position="80"/>
    </location>
</feature>
<dbReference type="SUPFAM" id="SSF54292">
    <property type="entry name" value="2Fe-2S ferredoxin-like"/>
    <property type="match status" value="1"/>
</dbReference>
<evidence type="ECO:0000256" key="5">
    <source>
        <dbReference type="ARBA" id="ARBA00023014"/>
    </source>
</evidence>
<dbReference type="GO" id="GO:0016491">
    <property type="term" value="F:oxidoreductase activity"/>
    <property type="evidence" value="ECO:0007669"/>
    <property type="project" value="UniProtKB-KW"/>
</dbReference>
<keyword evidence="1" id="KW-0001">2Fe-2S</keyword>
<dbReference type="Gene3D" id="3.10.20.30">
    <property type="match status" value="1"/>
</dbReference>
<name>A0A9X1P1H9_9HYPH</name>
<dbReference type="EMBL" id="JAJUWU010000017">
    <property type="protein sequence ID" value="MCE7029670.1"/>
    <property type="molecule type" value="Genomic_DNA"/>
</dbReference>
<dbReference type="InterPro" id="IPR006058">
    <property type="entry name" value="2Fe2S_fd_BS"/>
</dbReference>
<protein>
    <submittedName>
        <fullName evidence="7">(2Fe-2S)-binding protein</fullName>
    </submittedName>
</protein>
<organism evidence="7 8">
    <name type="scientific">Jiella avicenniae</name>
    <dbReference type="NCBI Taxonomy" id="2907202"/>
    <lineage>
        <taxon>Bacteria</taxon>
        <taxon>Pseudomonadati</taxon>
        <taxon>Pseudomonadota</taxon>
        <taxon>Alphaproteobacteria</taxon>
        <taxon>Hyphomicrobiales</taxon>
        <taxon>Aurantimonadaceae</taxon>
        <taxon>Jiella</taxon>
    </lineage>
</organism>
<evidence type="ECO:0000256" key="4">
    <source>
        <dbReference type="ARBA" id="ARBA00023004"/>
    </source>
</evidence>
<dbReference type="InterPro" id="IPR002888">
    <property type="entry name" value="2Fe-2S-bd"/>
</dbReference>
<dbReference type="SUPFAM" id="SSF47741">
    <property type="entry name" value="CO dehydrogenase ISP C-domain like"/>
    <property type="match status" value="1"/>
</dbReference>
<keyword evidence="2" id="KW-0479">Metal-binding</keyword>
<gene>
    <name evidence="7" type="ORF">LZD57_16910</name>
</gene>
<dbReference type="PANTHER" id="PTHR44379">
    <property type="entry name" value="OXIDOREDUCTASE WITH IRON-SULFUR SUBUNIT"/>
    <property type="match status" value="1"/>
</dbReference>
<dbReference type="CDD" id="cd00207">
    <property type="entry name" value="fer2"/>
    <property type="match status" value="1"/>
</dbReference>
<reference evidence="7" key="1">
    <citation type="submission" date="2022-01" db="EMBL/GenBank/DDBJ databases">
        <title>Jiella avicenniae sp. nov., a novel endophytic bacterium isolated from bark of Avicennia marina.</title>
        <authorList>
            <person name="Tuo L."/>
        </authorList>
    </citation>
    <scope>NUCLEOTIDE SEQUENCE</scope>
    <source>
        <strain evidence="7">CBK1P-4</strain>
    </source>
</reference>
<comment type="caution">
    <text evidence="7">The sequence shown here is derived from an EMBL/GenBank/DDBJ whole genome shotgun (WGS) entry which is preliminary data.</text>
</comment>
<dbReference type="PANTHER" id="PTHR44379:SF5">
    <property type="entry name" value="OXIDOREDUCTASE WITH IRON-SULFUR SUBUNIT"/>
    <property type="match status" value="1"/>
</dbReference>
<dbReference type="InterPro" id="IPR012675">
    <property type="entry name" value="Beta-grasp_dom_sf"/>
</dbReference>
<dbReference type="Pfam" id="PF01799">
    <property type="entry name" value="Fer2_2"/>
    <property type="match status" value="1"/>
</dbReference>
<accession>A0A9X1P1H9</accession>
<dbReference type="RefSeq" id="WP_233720659.1">
    <property type="nucleotide sequence ID" value="NZ_JAJUWU010000017.1"/>
</dbReference>
<evidence type="ECO:0000313" key="7">
    <source>
        <dbReference type="EMBL" id="MCE7029670.1"/>
    </source>
</evidence>